<evidence type="ECO:0000256" key="3">
    <source>
        <dbReference type="ARBA" id="ARBA00004906"/>
    </source>
</evidence>
<evidence type="ECO:0000256" key="5">
    <source>
        <dbReference type="ARBA" id="ARBA00022679"/>
    </source>
</evidence>
<evidence type="ECO:0000256" key="8">
    <source>
        <dbReference type="ARBA" id="ARBA00022771"/>
    </source>
</evidence>
<dbReference type="InterPro" id="IPR046948">
    <property type="entry name" value="ATL20-22-like"/>
</dbReference>
<evidence type="ECO:0000256" key="11">
    <source>
        <dbReference type="ARBA" id="ARBA00022989"/>
    </source>
</evidence>
<proteinExistence type="inferred from homology"/>
<keyword evidence="8" id="KW-0863">Zinc-finger</keyword>
<dbReference type="GO" id="GO:0061630">
    <property type="term" value="F:ubiquitin protein ligase activity"/>
    <property type="evidence" value="ECO:0007669"/>
    <property type="project" value="UniProtKB-EC"/>
</dbReference>
<comment type="similarity">
    <text evidence="13">Belongs to the RING-type zinc finger family. ATL subfamily.</text>
</comment>
<dbReference type="Proteomes" id="UP000594263">
    <property type="component" value="Unplaced"/>
</dbReference>
<keyword evidence="16" id="KW-1185">Reference proteome</keyword>
<evidence type="ECO:0000256" key="2">
    <source>
        <dbReference type="ARBA" id="ARBA00004167"/>
    </source>
</evidence>
<keyword evidence="14" id="KW-0732">Signal</keyword>
<evidence type="ECO:0000256" key="14">
    <source>
        <dbReference type="SAM" id="SignalP"/>
    </source>
</evidence>
<keyword evidence="11" id="KW-1133">Transmembrane helix</keyword>
<dbReference type="GO" id="GO:0008270">
    <property type="term" value="F:zinc ion binding"/>
    <property type="evidence" value="ECO:0007669"/>
    <property type="project" value="UniProtKB-KW"/>
</dbReference>
<keyword evidence="6" id="KW-0812">Transmembrane</keyword>
<evidence type="ECO:0000256" key="12">
    <source>
        <dbReference type="ARBA" id="ARBA00023136"/>
    </source>
</evidence>
<accession>A0A7N0USR1</accession>
<keyword evidence="9" id="KW-0833">Ubl conjugation pathway</keyword>
<comment type="subcellular location">
    <subcellularLocation>
        <location evidence="2">Membrane</location>
        <topology evidence="2">Single-pass membrane protein</topology>
    </subcellularLocation>
</comment>
<keyword evidence="5" id="KW-0808">Transferase</keyword>
<sequence length="256" mass="29167">MKTLLPFLNLDHFMDLLLMLLVLISLTLATTKSSQSNSSESAFNCGHVSLELRYPFTSNAHHRSHAHDSPEFHLLCRDNLPVVRFPSYGELGIRSISYSLKKVDLVDPRNCVHEVFLNLDLSHTHLSYYYVVKNYTYLNCSSRLPSPSFERIPCLSGINHHVYTVDNTTAVPDCSCRILKTVAIPFSYSPYLSDNHFGLGLTWDLPQAEANELDKTARPSHYVSRILGSGDGCNHDRRLSGLDFKETKDENRRRRH</sequence>
<reference evidence="15" key="1">
    <citation type="submission" date="2021-01" db="UniProtKB">
        <authorList>
            <consortium name="EnsemblPlants"/>
        </authorList>
    </citation>
    <scope>IDENTIFICATION</scope>
</reference>
<keyword evidence="7" id="KW-0479">Metal-binding</keyword>
<evidence type="ECO:0000313" key="15">
    <source>
        <dbReference type="EnsemblPlants" id="Kaladp0082s0121.1.v1.1"/>
    </source>
</evidence>
<evidence type="ECO:0000313" key="16">
    <source>
        <dbReference type="Proteomes" id="UP000594263"/>
    </source>
</evidence>
<dbReference type="OMA" id="AGPDIHY"/>
<feature type="chain" id="PRO_5029697802" description="RING-type E3 ubiquitin transferase" evidence="14">
    <location>
        <begin position="30"/>
        <end position="256"/>
    </location>
</feature>
<protein>
    <recommendedName>
        <fullName evidence="4">RING-type E3 ubiquitin transferase</fullName>
        <ecNumber evidence="4">2.3.2.27</ecNumber>
    </recommendedName>
</protein>
<dbReference type="EnsemblPlants" id="Kaladp0082s0121.1.v1.1">
    <property type="protein sequence ID" value="Kaladp0082s0121.1.v1.1"/>
    <property type="gene ID" value="Kaladp0082s0121.v1.1"/>
</dbReference>
<feature type="signal peptide" evidence="14">
    <location>
        <begin position="1"/>
        <end position="29"/>
    </location>
</feature>
<name>A0A7N0USR1_KALFE</name>
<dbReference type="Gramene" id="Kaladp0082s0121.1.v1.1">
    <property type="protein sequence ID" value="Kaladp0082s0121.1.v1.1"/>
    <property type="gene ID" value="Kaladp0082s0121.v1.1"/>
</dbReference>
<comment type="catalytic activity">
    <reaction evidence="1">
        <text>S-ubiquitinyl-[E2 ubiquitin-conjugating enzyme]-L-cysteine + [acceptor protein]-L-lysine = [E2 ubiquitin-conjugating enzyme]-L-cysteine + N(6)-ubiquitinyl-[acceptor protein]-L-lysine.</text>
        <dbReference type="EC" id="2.3.2.27"/>
    </reaction>
</comment>
<dbReference type="EC" id="2.3.2.27" evidence="4"/>
<comment type="pathway">
    <text evidence="3">Protein modification; protein ubiquitination.</text>
</comment>
<keyword evidence="10" id="KW-0862">Zinc</keyword>
<dbReference type="PANTHER" id="PTHR46279">
    <property type="entry name" value="RING/U-BOX SUPERFAMILY PROTEIN"/>
    <property type="match status" value="1"/>
</dbReference>
<dbReference type="GO" id="GO:0016020">
    <property type="term" value="C:membrane"/>
    <property type="evidence" value="ECO:0007669"/>
    <property type="project" value="UniProtKB-SubCell"/>
</dbReference>
<keyword evidence="12" id="KW-0472">Membrane</keyword>
<evidence type="ECO:0000256" key="7">
    <source>
        <dbReference type="ARBA" id="ARBA00022723"/>
    </source>
</evidence>
<evidence type="ECO:0000256" key="4">
    <source>
        <dbReference type="ARBA" id="ARBA00012483"/>
    </source>
</evidence>
<evidence type="ECO:0000256" key="6">
    <source>
        <dbReference type="ARBA" id="ARBA00022692"/>
    </source>
</evidence>
<organism evidence="15 16">
    <name type="scientific">Kalanchoe fedtschenkoi</name>
    <name type="common">Lavender scallops</name>
    <name type="synonym">South American air plant</name>
    <dbReference type="NCBI Taxonomy" id="63787"/>
    <lineage>
        <taxon>Eukaryota</taxon>
        <taxon>Viridiplantae</taxon>
        <taxon>Streptophyta</taxon>
        <taxon>Embryophyta</taxon>
        <taxon>Tracheophyta</taxon>
        <taxon>Spermatophyta</taxon>
        <taxon>Magnoliopsida</taxon>
        <taxon>eudicotyledons</taxon>
        <taxon>Gunneridae</taxon>
        <taxon>Pentapetalae</taxon>
        <taxon>Saxifragales</taxon>
        <taxon>Crassulaceae</taxon>
        <taxon>Kalanchoe</taxon>
    </lineage>
</organism>
<evidence type="ECO:0000256" key="1">
    <source>
        <dbReference type="ARBA" id="ARBA00000900"/>
    </source>
</evidence>
<dbReference type="PANTHER" id="PTHR46279:SF12">
    <property type="entry name" value="RING-TYPE E3 UBIQUITIN TRANSFERASE"/>
    <property type="match status" value="1"/>
</dbReference>
<evidence type="ECO:0000256" key="10">
    <source>
        <dbReference type="ARBA" id="ARBA00022833"/>
    </source>
</evidence>
<dbReference type="AlphaFoldDB" id="A0A7N0USR1"/>
<evidence type="ECO:0000256" key="9">
    <source>
        <dbReference type="ARBA" id="ARBA00022786"/>
    </source>
</evidence>
<evidence type="ECO:0000256" key="13">
    <source>
        <dbReference type="ARBA" id="ARBA00024209"/>
    </source>
</evidence>